<keyword evidence="2" id="KW-1185">Reference proteome</keyword>
<evidence type="ECO:0000313" key="2">
    <source>
        <dbReference type="Proteomes" id="UP000507470"/>
    </source>
</evidence>
<dbReference type="AlphaFoldDB" id="A0A6J7ZWK4"/>
<dbReference type="EMBL" id="CACVKT020000226">
    <property type="protein sequence ID" value="CAC5357737.1"/>
    <property type="molecule type" value="Genomic_DNA"/>
</dbReference>
<reference evidence="1 2" key="1">
    <citation type="submission" date="2020-06" db="EMBL/GenBank/DDBJ databases">
        <authorList>
            <person name="Li R."/>
            <person name="Bekaert M."/>
        </authorList>
    </citation>
    <scope>NUCLEOTIDE SEQUENCE [LARGE SCALE GENOMIC DNA]</scope>
    <source>
        <strain evidence="2">wild</strain>
    </source>
</reference>
<dbReference type="PANTHER" id="PTHR33395">
    <property type="entry name" value="TRANSCRIPTASE, PUTATIVE-RELATED-RELATED"/>
    <property type="match status" value="1"/>
</dbReference>
<sequence length="267" mass="30689">MIRKHISSKAILVRPNDKHWFNSEIRRYIRIRNRLHSVHRKTKTNHALIKYKFQRNKVNNMIKYAREQFFLGVNELVDSISKTDSKAYWSLIKKLLKRTNSSYNIPPLSDSNLNETVYNDKDKANLLNEYFCSISSVDDTNHDAPIIIPRTNFSLSDLVITEQDIKDILKTLKIGKGCGNDLISHQMLKGTAESVYKPLLILFNNSLQAVITRSDKEKLVLGIIIGASWLVSSTDEIEQKYSFERFALSLSMYTVSFKLLSESGGIL</sequence>
<dbReference type="OrthoDB" id="8044406at2759"/>
<dbReference type="Proteomes" id="UP000507470">
    <property type="component" value="Unassembled WGS sequence"/>
</dbReference>
<name>A0A6J7ZWK4_MYTCO</name>
<dbReference type="PANTHER" id="PTHR33395:SF22">
    <property type="entry name" value="REVERSE TRANSCRIPTASE DOMAIN-CONTAINING PROTEIN"/>
    <property type="match status" value="1"/>
</dbReference>
<gene>
    <name evidence="1" type="ORF">MCOR_1278</name>
</gene>
<organism evidence="1 2">
    <name type="scientific">Mytilus coruscus</name>
    <name type="common">Sea mussel</name>
    <dbReference type="NCBI Taxonomy" id="42192"/>
    <lineage>
        <taxon>Eukaryota</taxon>
        <taxon>Metazoa</taxon>
        <taxon>Spiralia</taxon>
        <taxon>Lophotrochozoa</taxon>
        <taxon>Mollusca</taxon>
        <taxon>Bivalvia</taxon>
        <taxon>Autobranchia</taxon>
        <taxon>Pteriomorphia</taxon>
        <taxon>Mytilida</taxon>
        <taxon>Mytiloidea</taxon>
        <taxon>Mytilidae</taxon>
        <taxon>Mytilinae</taxon>
        <taxon>Mytilus</taxon>
    </lineage>
</organism>
<proteinExistence type="predicted"/>
<protein>
    <submittedName>
        <fullName evidence="1">Uncharacterized protein</fullName>
    </submittedName>
</protein>
<accession>A0A6J7ZWK4</accession>
<evidence type="ECO:0000313" key="1">
    <source>
        <dbReference type="EMBL" id="CAC5357737.1"/>
    </source>
</evidence>